<evidence type="ECO:0000256" key="1">
    <source>
        <dbReference type="SAM" id="Phobius"/>
    </source>
</evidence>
<dbReference type="AlphaFoldDB" id="A0A6J4NQ58"/>
<sequence length="103" mass="10168">SSIGIVIPSATAIALEGDPSTAGSASALLGLAQFAIGAISAPLVGVAGTDTAVPMAVVIATCGLGAVASFCLLVRREHIGRNPLHGSSMPSPIFNHHPEGRSL</sequence>
<organism evidence="2">
    <name type="scientific">uncultured Phycisphaerae bacterium</name>
    <dbReference type="NCBI Taxonomy" id="904963"/>
    <lineage>
        <taxon>Bacteria</taxon>
        <taxon>Pseudomonadati</taxon>
        <taxon>Planctomycetota</taxon>
        <taxon>Phycisphaerae</taxon>
        <taxon>environmental samples</taxon>
    </lineage>
</organism>
<accession>A0A6J4NQ58</accession>
<reference evidence="2" key="1">
    <citation type="submission" date="2020-02" db="EMBL/GenBank/DDBJ databases">
        <authorList>
            <person name="Meier V. D."/>
        </authorList>
    </citation>
    <scope>NUCLEOTIDE SEQUENCE</scope>
    <source>
        <strain evidence="2">AVDCRST_MAG64</strain>
    </source>
</reference>
<keyword evidence="1" id="KW-1133">Transmembrane helix</keyword>
<protein>
    <submittedName>
        <fullName evidence="2">Multidrug resistance transporter, Bcr/CflA family</fullName>
    </submittedName>
</protein>
<keyword evidence="1" id="KW-0472">Membrane</keyword>
<dbReference type="InterPro" id="IPR036259">
    <property type="entry name" value="MFS_trans_sf"/>
</dbReference>
<gene>
    <name evidence="2" type="ORF">AVDCRST_MAG64-1065</name>
</gene>
<proteinExistence type="predicted"/>
<feature type="non-terminal residue" evidence="2">
    <location>
        <position position="1"/>
    </location>
</feature>
<dbReference type="SUPFAM" id="SSF103473">
    <property type="entry name" value="MFS general substrate transporter"/>
    <property type="match status" value="1"/>
</dbReference>
<feature type="transmembrane region" description="Helical" evidence="1">
    <location>
        <begin position="53"/>
        <end position="74"/>
    </location>
</feature>
<dbReference type="EMBL" id="CADCUQ010000249">
    <property type="protein sequence ID" value="CAA9388632.1"/>
    <property type="molecule type" value="Genomic_DNA"/>
</dbReference>
<evidence type="ECO:0000313" key="2">
    <source>
        <dbReference type="EMBL" id="CAA9388632.1"/>
    </source>
</evidence>
<keyword evidence="1" id="KW-0812">Transmembrane</keyword>
<dbReference type="Gene3D" id="1.20.1720.10">
    <property type="entry name" value="Multidrug resistance protein D"/>
    <property type="match status" value="1"/>
</dbReference>
<name>A0A6J4NQ58_9BACT</name>